<dbReference type="Gene3D" id="1.10.10.990">
    <property type="match status" value="1"/>
</dbReference>
<evidence type="ECO:0000259" key="12">
    <source>
        <dbReference type="Pfam" id="PF17946"/>
    </source>
</evidence>
<evidence type="ECO:0000313" key="13">
    <source>
        <dbReference type="EMBL" id="GEN23480.1"/>
    </source>
</evidence>
<dbReference type="Proteomes" id="UP000184123">
    <property type="component" value="Unassembled WGS sequence"/>
</dbReference>
<keyword evidence="5 10" id="KW-0347">Helicase</keyword>
<dbReference type="InterPro" id="IPR013986">
    <property type="entry name" value="DExx_box_DNA_helicase_dom_sf"/>
</dbReference>
<dbReference type="Proteomes" id="UP000321726">
    <property type="component" value="Unassembled WGS sequence"/>
</dbReference>
<dbReference type="PANTHER" id="PTHR30591">
    <property type="entry name" value="RECBCD ENZYME SUBUNIT RECC"/>
    <property type="match status" value="1"/>
</dbReference>
<dbReference type="EMBL" id="BJXU01000042">
    <property type="protein sequence ID" value="GEN23480.1"/>
    <property type="molecule type" value="Genomic_DNA"/>
</dbReference>
<sequence length="1230" mass="138502">MQAPSATSPPTTNSLTPGFMVVHGNRLESLRELAVEWLRRHPLTPLENEVLLVQSNGISQWLKLALAADPQDGGCGIAAALDVTLPARFLWQAYRTVLTELEGPGAVPPTSPFDKSRLTWRLMRVLPALLEDDAFAPLRRYLEDDGDQRKRHQLAERLADLFDQYQVYRGDWLEAWSNQDDMLIDARGQVSPLAEDQRWQAILWRALRDDTGEAGIASSRSGVHQRFVAACQSLDQTIPPAGLPRRIVVFGISSLPSQTLEALAALSRVSQVVLFVHNPCEFYWADIIEHRDLLRAARRRQQQRPGMPLNLDDSQMHLHAHPLLAAWGKQGRDYLRLLDEFDEHHRYAELFEQEALRIDLFEPHTDADGHQRLLHQLQDDIRALRPLAETRERWPAVSADDDSLAFHIAHGPLREVEILHDQLLAAFSNDPSLKPRDILVMVPDIDTYAAAVSAVFGRLEADDPRFIPFTVSDQQSRHRQPLAIAVETLMRLPELRLSVSNLMDLLEVPGVRQRFGIDEQDLALIERWVAGAGIRWGLDAGQRASLDLPGGLEQNTWAFGLKRMLLGYAVGSGGSGWHDIAPYEDIGGLDAALAGPLVQLAETLEHHWHALSHPASVDDWCQRLRALLDDCLVAVDDADSALLGRLDQSLEEWQASAEEAGFEEAVPLTVVREQWLAALDHSSLSQRFLAGAVNFATLMPMRAIPFRHVWLLGMNDGDYPRTQIPQDFDLMGHDYRPGDRSRREDDRYLFLEALLSARERLAISWVGRSIHDNTERPPSVLVGQLRDHLAHGWLPAGSPSHDNQNSLDSQSSSDNPDRHDDQGQDNQIHDNQGGELLLAQLTTEHPLTPFSPRYFKGIPRLFSYAHEWRQVHDASSQEQASATDELSLGDWQPAAPLPLATLSRVLEDPVAAFFQQRLGVQLQLPESGRLDHEPFALDGLEHWQLQDALIHAQRRAIDEGSPRQQALATTLERLTAEGRLAMGGFAERMRQDLVESMDDLFTLYEEALTTWPHAHQTPTPFSLSLPGLIIEDAIDELRESTEGDRCRVILSTSSLVRQGRYNWRHWLRPWLTHLVMQLNLGPTTTRLLSRTGNGSLLPMPASEARELLESIAISYRCALQEPLPLARDSAFGWLRRGGTPAAMQRWLSGQFEDSDEKAINEATRILVGNAFQPGEYQRNLYLQRQWPDPLELLRTHGLRFAELAEQFYGPLSRHLQSGTPDKSSRREASL</sequence>
<dbReference type="PIRSF" id="PIRSF000980">
    <property type="entry name" value="RecC"/>
    <property type="match status" value="1"/>
</dbReference>
<dbReference type="Pfam" id="PF17946">
    <property type="entry name" value="RecC_C"/>
    <property type="match status" value="1"/>
</dbReference>
<dbReference type="STRING" id="44933.SAMN05660971_02011"/>
<dbReference type="Pfam" id="PF04257">
    <property type="entry name" value="Exonuc_V_gamma"/>
    <property type="match status" value="1"/>
</dbReference>
<accession>A0A1M7FB68</accession>
<dbReference type="Gene3D" id="3.40.50.300">
    <property type="entry name" value="P-loop containing nucleotide triphosphate hydrolases"/>
    <property type="match status" value="2"/>
</dbReference>
<evidence type="ECO:0000256" key="3">
    <source>
        <dbReference type="ARBA" id="ARBA00022763"/>
    </source>
</evidence>
<reference evidence="14 15" key="1">
    <citation type="submission" date="2016-11" db="EMBL/GenBank/DDBJ databases">
        <authorList>
            <person name="Jaros S."/>
            <person name="Januszkiewicz K."/>
            <person name="Wedrychowicz H."/>
        </authorList>
    </citation>
    <scope>NUCLEOTIDE SEQUENCE [LARGE SCALE GENOMIC DNA]</scope>
    <source>
        <strain evidence="14 15">DSM 4740</strain>
    </source>
</reference>
<keyword evidence="7 10" id="KW-0067">ATP-binding</keyword>
<reference evidence="13 16" key="2">
    <citation type="submission" date="2019-07" db="EMBL/GenBank/DDBJ databases">
        <title>Whole genome shotgun sequence of Halomonas cupida NBRC 102219.</title>
        <authorList>
            <person name="Hosoyama A."/>
            <person name="Uohara A."/>
            <person name="Ohji S."/>
            <person name="Ichikawa N."/>
        </authorList>
    </citation>
    <scope>NUCLEOTIDE SEQUENCE [LARGE SCALE GENOMIC DNA]</scope>
    <source>
        <strain evidence="13 16">NBRC 102219</strain>
    </source>
</reference>
<comment type="miscellaneous">
    <text evidence="10">In the RecBCD complex, RecB has a slow 3'-5' helicase, an exonuclease activity and loads RecA onto ssDNA, RecD has a fast 5'-3' helicase activity, while RecC stimulates the ATPase and processivity of the RecB helicase and contributes to recognition of the Chi site.</text>
</comment>
<dbReference type="GO" id="GO:0005524">
    <property type="term" value="F:ATP binding"/>
    <property type="evidence" value="ECO:0007669"/>
    <property type="project" value="UniProtKB-UniRule"/>
</dbReference>
<keyword evidence="2 10" id="KW-0547">Nucleotide-binding</keyword>
<dbReference type="PANTHER" id="PTHR30591:SF1">
    <property type="entry name" value="RECBCD ENZYME SUBUNIT RECC"/>
    <property type="match status" value="1"/>
</dbReference>
<keyword evidence="9 10" id="KW-0234">DNA repair</keyword>
<feature type="compositionally biased region" description="Low complexity" evidence="11">
    <location>
        <begin position="800"/>
        <end position="814"/>
    </location>
</feature>
<dbReference type="HAMAP" id="MF_01486">
    <property type="entry name" value="RecC"/>
    <property type="match status" value="1"/>
</dbReference>
<name>A0A1M7FB68_9GAMM</name>
<dbReference type="InterPro" id="IPR011335">
    <property type="entry name" value="Restrct_endonuc-II-like"/>
</dbReference>
<proteinExistence type="inferred from homology"/>
<evidence type="ECO:0000256" key="6">
    <source>
        <dbReference type="ARBA" id="ARBA00022839"/>
    </source>
</evidence>
<evidence type="ECO:0000256" key="8">
    <source>
        <dbReference type="ARBA" id="ARBA00023125"/>
    </source>
</evidence>
<dbReference type="NCBIfam" id="TIGR01450">
    <property type="entry name" value="recC"/>
    <property type="match status" value="1"/>
</dbReference>
<evidence type="ECO:0000256" key="1">
    <source>
        <dbReference type="ARBA" id="ARBA00022722"/>
    </source>
</evidence>
<dbReference type="Gene3D" id="1.10.10.160">
    <property type="match status" value="1"/>
</dbReference>
<evidence type="ECO:0000256" key="11">
    <source>
        <dbReference type="SAM" id="MobiDB-lite"/>
    </source>
</evidence>
<evidence type="ECO:0000256" key="2">
    <source>
        <dbReference type="ARBA" id="ARBA00022741"/>
    </source>
</evidence>
<dbReference type="InterPro" id="IPR027417">
    <property type="entry name" value="P-loop_NTPase"/>
</dbReference>
<dbReference type="SUPFAM" id="SSF52540">
    <property type="entry name" value="P-loop containing nucleoside triphosphate hydrolases"/>
    <property type="match status" value="2"/>
</dbReference>
<comment type="subunit">
    <text evidence="10">Heterotrimer of RecB, RecC and RecD. All subunits contribute to DNA-binding.</text>
</comment>
<dbReference type="GO" id="GO:0000724">
    <property type="term" value="P:double-strand break repair via homologous recombination"/>
    <property type="evidence" value="ECO:0007669"/>
    <property type="project" value="UniProtKB-UniRule"/>
</dbReference>
<evidence type="ECO:0000256" key="9">
    <source>
        <dbReference type="ARBA" id="ARBA00023204"/>
    </source>
</evidence>
<dbReference type="AlphaFoldDB" id="A0A1M7FB68"/>
<keyword evidence="4 10" id="KW-0378">Hydrolase</keyword>
<dbReference type="EMBL" id="FRCA01000004">
    <property type="protein sequence ID" value="SHM01223.1"/>
    <property type="molecule type" value="Genomic_DNA"/>
</dbReference>
<protein>
    <recommendedName>
        <fullName evidence="10">RecBCD enzyme subunit RecC</fullName>
    </recommendedName>
    <alternativeName>
        <fullName evidence="10">Exonuclease V subunit RecC</fullName>
        <shortName evidence="10">ExoV subunit RecC</shortName>
    </alternativeName>
    <alternativeName>
        <fullName evidence="10">Helicase/nuclease RecBCD subunit RecC</fullName>
    </alternativeName>
</protein>
<keyword evidence="3 10" id="KW-0227">DNA damage</keyword>
<evidence type="ECO:0000313" key="14">
    <source>
        <dbReference type="EMBL" id="SHM01223.1"/>
    </source>
</evidence>
<dbReference type="GO" id="GO:0008854">
    <property type="term" value="F:exodeoxyribonuclease V activity"/>
    <property type="evidence" value="ECO:0007669"/>
    <property type="project" value="InterPro"/>
</dbReference>
<keyword evidence="16" id="KW-1185">Reference proteome</keyword>
<comment type="similarity">
    <text evidence="10">Belongs to the RecC family.</text>
</comment>
<evidence type="ECO:0000256" key="4">
    <source>
        <dbReference type="ARBA" id="ARBA00022801"/>
    </source>
</evidence>
<evidence type="ECO:0000256" key="7">
    <source>
        <dbReference type="ARBA" id="ARBA00022840"/>
    </source>
</evidence>
<dbReference type="GO" id="GO:0009338">
    <property type="term" value="C:exodeoxyribonuclease V complex"/>
    <property type="evidence" value="ECO:0007669"/>
    <property type="project" value="InterPro"/>
</dbReference>
<comment type="function">
    <text evidence="10">A helicase/nuclease that prepares dsDNA breaks (DSB) for recombinational DNA repair. Binds to DSBs and unwinds DNA via a highly rapid and processive ATP-dependent bidirectional helicase activity. Unwinds dsDNA until it encounters a Chi (crossover hotspot instigator) sequence from the 3' direction. Cuts ssDNA a few nucleotides 3' to the Chi site. The properties and activities of the enzyme are changed at Chi. The Chi-altered holoenzyme produces a long 3'-ssDNA overhang and facilitates RecA-binding to the ssDNA for homologous DNA recombination and repair. Holoenzyme degrades any linearized DNA that is unable to undergo homologous recombination. In the holoenzyme this subunit recognizes the wild-type Chi sequence, and when added to isolated RecB increases its ATP-dependent helicase processivity.</text>
</comment>
<evidence type="ECO:0000313" key="15">
    <source>
        <dbReference type="Proteomes" id="UP000184123"/>
    </source>
</evidence>
<evidence type="ECO:0000313" key="16">
    <source>
        <dbReference type="Proteomes" id="UP000321726"/>
    </source>
</evidence>
<dbReference type="InterPro" id="IPR006697">
    <property type="entry name" value="RecC"/>
</dbReference>
<keyword evidence="6 10" id="KW-0269">Exonuclease</keyword>
<dbReference type="GO" id="GO:0003677">
    <property type="term" value="F:DNA binding"/>
    <property type="evidence" value="ECO:0007669"/>
    <property type="project" value="UniProtKB-UniRule"/>
</dbReference>
<keyword evidence="8 10" id="KW-0238">DNA-binding</keyword>
<evidence type="ECO:0000256" key="5">
    <source>
        <dbReference type="ARBA" id="ARBA00022806"/>
    </source>
</evidence>
<feature type="region of interest" description="Disordered" evidence="11">
    <location>
        <begin position="792"/>
        <end position="830"/>
    </location>
</feature>
<feature type="domain" description="RecC C-terminal" evidence="12">
    <location>
        <begin position="895"/>
        <end position="1136"/>
    </location>
</feature>
<organism evidence="14 15">
    <name type="scientific">Halomonas cupida</name>
    <dbReference type="NCBI Taxonomy" id="44933"/>
    <lineage>
        <taxon>Bacteria</taxon>
        <taxon>Pseudomonadati</taxon>
        <taxon>Pseudomonadota</taxon>
        <taxon>Gammaproteobacteria</taxon>
        <taxon>Oceanospirillales</taxon>
        <taxon>Halomonadaceae</taxon>
        <taxon>Halomonas</taxon>
    </lineage>
</organism>
<gene>
    <name evidence="10 13" type="primary">recC</name>
    <name evidence="13" type="ORF">HCU01_14290</name>
    <name evidence="14" type="ORF">SAMN05660971_02011</name>
</gene>
<dbReference type="InterPro" id="IPR041500">
    <property type="entry name" value="RecC_C"/>
</dbReference>
<dbReference type="Gene3D" id="3.40.50.10930">
    <property type="match status" value="1"/>
</dbReference>
<dbReference type="GO" id="GO:0003678">
    <property type="term" value="F:DNA helicase activity"/>
    <property type="evidence" value="ECO:0007669"/>
    <property type="project" value="UniProtKB-UniRule"/>
</dbReference>
<evidence type="ECO:0000256" key="10">
    <source>
        <dbReference type="HAMAP-Rule" id="MF_01486"/>
    </source>
</evidence>
<keyword evidence="1 10" id="KW-0540">Nuclease</keyword>
<dbReference type="SUPFAM" id="SSF52980">
    <property type="entry name" value="Restriction endonuclease-like"/>
    <property type="match status" value="1"/>
</dbReference>